<dbReference type="AlphaFoldDB" id="A0A484H1F7"/>
<comment type="caution">
    <text evidence="1">The sequence shown here is derived from an EMBL/GenBank/DDBJ whole genome shotgun (WGS) entry which is preliminary data.</text>
</comment>
<name>A0A484H1F7_SOUCH</name>
<evidence type="ECO:0000313" key="1">
    <source>
        <dbReference type="EMBL" id="TEA41957.1"/>
    </source>
</evidence>
<sequence length="81" mass="8951">LDLPELITITEDQVHMFVKGLKGANEDPAILQDTSHPIVNVLQHLAALSHTSYHDCCSTKSNVHRQVSGSLRPKGRLQIKV</sequence>
<accession>A0A484H1F7</accession>
<evidence type="ECO:0000313" key="2">
    <source>
        <dbReference type="Proteomes" id="UP000295264"/>
    </source>
</evidence>
<dbReference type="Proteomes" id="UP000295264">
    <property type="component" value="Unassembled WGS sequence"/>
</dbReference>
<reference evidence="1 2" key="1">
    <citation type="journal article" date="2018" name="Genomics">
        <title>Molecular footprints of inshore aquatic adaptation in Indo-Pacific humpback dolphin (Sousa chinensis).</title>
        <authorList>
            <person name="Ming Y."/>
            <person name="Jian J."/>
            <person name="Yu F."/>
            <person name="Yu X."/>
            <person name="Wang J."/>
            <person name="Liu W."/>
        </authorList>
    </citation>
    <scope>NUCLEOTIDE SEQUENCE [LARGE SCALE GENOMIC DNA]</scope>
    <source>
        <strain evidence="1">MY-2018</strain>
        <tissue evidence="1">Skin</tissue>
    </source>
</reference>
<protein>
    <submittedName>
        <fullName evidence="1">Uncharacterized protein</fullName>
    </submittedName>
</protein>
<gene>
    <name evidence="1" type="ORF">DBR06_SOUSAS19910027</name>
</gene>
<organism evidence="1 2">
    <name type="scientific">Sousa chinensis</name>
    <name type="common">Indo-pacific humpbacked dolphin</name>
    <name type="synonym">Steno chinensis</name>
    <dbReference type="NCBI Taxonomy" id="103600"/>
    <lineage>
        <taxon>Eukaryota</taxon>
        <taxon>Metazoa</taxon>
        <taxon>Chordata</taxon>
        <taxon>Craniata</taxon>
        <taxon>Vertebrata</taxon>
        <taxon>Euteleostomi</taxon>
        <taxon>Mammalia</taxon>
        <taxon>Eutheria</taxon>
        <taxon>Laurasiatheria</taxon>
        <taxon>Artiodactyla</taxon>
        <taxon>Whippomorpha</taxon>
        <taxon>Cetacea</taxon>
        <taxon>Odontoceti</taxon>
        <taxon>Delphinidae</taxon>
        <taxon>Sousa</taxon>
    </lineage>
</organism>
<feature type="non-terminal residue" evidence="1">
    <location>
        <position position="1"/>
    </location>
</feature>
<proteinExistence type="predicted"/>
<keyword evidence="2" id="KW-1185">Reference proteome</keyword>
<dbReference type="EMBL" id="QWLN02000813">
    <property type="protein sequence ID" value="TEA41957.1"/>
    <property type="molecule type" value="Genomic_DNA"/>
</dbReference>